<dbReference type="GO" id="GO:0070009">
    <property type="term" value="F:serine-type aminopeptidase activity"/>
    <property type="evidence" value="ECO:0007669"/>
    <property type="project" value="UniProtKB-UniRule"/>
</dbReference>
<dbReference type="PANTHER" id="PTHR38469:SF1">
    <property type="entry name" value="PERIPLASMIC PEPTIDASE SUBFAMILY S1B"/>
    <property type="match status" value="1"/>
</dbReference>
<evidence type="ECO:0000313" key="8">
    <source>
        <dbReference type="EMBL" id="MCW3785044.1"/>
    </source>
</evidence>
<dbReference type="InterPro" id="IPR019500">
    <property type="entry name" value="Pep_S46"/>
</dbReference>
<dbReference type="InterPro" id="IPR009003">
    <property type="entry name" value="Peptidase_S1_PA"/>
</dbReference>
<dbReference type="AlphaFoldDB" id="A0AAE3M0X3"/>
<dbReference type="RefSeq" id="WP_301188615.1">
    <property type="nucleotide sequence ID" value="NZ_JAPDPJ010000001.1"/>
</dbReference>
<dbReference type="InterPro" id="IPR043504">
    <property type="entry name" value="Peptidase_S1_PA_chymotrypsin"/>
</dbReference>
<dbReference type="EC" id="3.4.14.-" evidence="7"/>
<evidence type="ECO:0000256" key="7">
    <source>
        <dbReference type="RuleBase" id="RU366067"/>
    </source>
</evidence>
<evidence type="ECO:0000256" key="3">
    <source>
        <dbReference type="ARBA" id="ARBA00022670"/>
    </source>
</evidence>
<feature type="chain" id="PRO_5041779520" description="Dipeptidyl-peptidase" evidence="7">
    <location>
        <begin position="22"/>
        <end position="719"/>
    </location>
</feature>
<comment type="caution">
    <text evidence="8">The sequence shown here is derived from an EMBL/GenBank/DDBJ whole genome shotgun (WGS) entry which is preliminary data.</text>
</comment>
<dbReference type="Pfam" id="PF10459">
    <property type="entry name" value="Peptidase_S46"/>
    <property type="match status" value="1"/>
</dbReference>
<keyword evidence="5 7" id="KW-0378">Hydrolase</keyword>
<protein>
    <recommendedName>
        <fullName evidence="7">Dipeptidyl-peptidase</fullName>
        <ecNumber evidence="7">3.4.14.-</ecNumber>
    </recommendedName>
</protein>
<evidence type="ECO:0000313" key="9">
    <source>
        <dbReference type="Proteomes" id="UP001209229"/>
    </source>
</evidence>
<accession>A0AAE3M0X3</accession>
<dbReference type="GO" id="GO:0008239">
    <property type="term" value="F:dipeptidyl-peptidase activity"/>
    <property type="evidence" value="ECO:0007669"/>
    <property type="project" value="UniProtKB-UniRule"/>
</dbReference>
<evidence type="ECO:0000256" key="4">
    <source>
        <dbReference type="ARBA" id="ARBA00022729"/>
    </source>
</evidence>
<keyword evidence="3 7" id="KW-0645">Protease</keyword>
<comment type="similarity">
    <text evidence="1 7">Belongs to the peptidase S46 family.</text>
</comment>
<dbReference type="GO" id="GO:0043171">
    <property type="term" value="P:peptide catabolic process"/>
    <property type="evidence" value="ECO:0007669"/>
    <property type="project" value="UniProtKB-UniRule"/>
</dbReference>
<dbReference type="EMBL" id="JAPDPJ010000001">
    <property type="protein sequence ID" value="MCW3785044.1"/>
    <property type="molecule type" value="Genomic_DNA"/>
</dbReference>
<reference evidence="8" key="1">
    <citation type="submission" date="2022-10" db="EMBL/GenBank/DDBJ databases">
        <authorList>
            <person name="Yu W.X."/>
        </authorList>
    </citation>
    <scope>NUCLEOTIDE SEQUENCE</scope>
    <source>
        <strain evidence="8">AAT</strain>
    </source>
</reference>
<dbReference type="PANTHER" id="PTHR38469">
    <property type="entry name" value="PERIPLASMIC PEPTIDASE SUBFAMILY S1B"/>
    <property type="match status" value="1"/>
</dbReference>
<evidence type="ECO:0000256" key="2">
    <source>
        <dbReference type="ARBA" id="ARBA00022438"/>
    </source>
</evidence>
<feature type="signal peptide" evidence="7">
    <location>
        <begin position="1"/>
        <end position="21"/>
    </location>
</feature>
<name>A0AAE3M0X3_9BACT</name>
<sequence length="719" mass="81766">MRKLVVLFIAIVMSLGNTARADEGMWLLPLISKLNINQMKEMGLKLSAEDIYSINNSSLKDAVVIFGGGCTGELISDQGLILTNHHCGYESIQKLSSVDHNYLKDGFWAKSKEEELPAEGLSVTFLKRMDDVTDQVLNGVSDDLSSEDREKLIAENTAEIIKTASENNNYTVRVQDYFEGNQYFLIIYEKYTDVRFVGAPPSSIGKFGFDTDNWMWPRHTGDFSMFRVYADKDGKPASYSTENVPLKPKHHLPVSLKGVEKEDFAMTIGFPGSTSRYLTSWGIKERMDIDNDSRIIPRGIKQDIWHEGMMASEKVNIQYASKFSRSSNYWKNSIGMNRGLEKLHVISKKQAIEDEFSKWVNASENRKKEYGDVLANLETTYSKRAGEKKAYSYLVECMLRGTEIINFGTGAFRLQRELASETEDQDKINAAIESIKASMGAFYKDYSVTTDHKVYATMLKLYFDKIEKKYHPSFLEDVVVKKFKGDFNKYADYVFKKSIFVDQEKLEAFLANPKLKTLENDPVMIAAESVIDTYRVLYLSLRTYNKSESENNRLFLKGLMEMNPDKVFYPDANFTMRLSYGKVGDYAPKDAVIYKHYTTLAGVMEKEQPGNYEFEVPAKLKELYNEKDYGQYADKDGSLRVCFTTNNDITGGNSGSPVINANGELFGLAFDGNWEAMSGDIAFETELQKCINVDIRYVLFIIDKYAGAKNLIEEMTIVK</sequence>
<dbReference type="Proteomes" id="UP001209229">
    <property type="component" value="Unassembled WGS sequence"/>
</dbReference>
<proteinExistence type="inferred from homology"/>
<keyword evidence="4 7" id="KW-0732">Signal</keyword>
<gene>
    <name evidence="8" type="ORF">OM075_01130</name>
</gene>
<evidence type="ECO:0000256" key="1">
    <source>
        <dbReference type="ARBA" id="ARBA00010491"/>
    </source>
</evidence>
<evidence type="ECO:0000256" key="6">
    <source>
        <dbReference type="ARBA" id="ARBA00022825"/>
    </source>
</evidence>
<dbReference type="GO" id="GO:0006508">
    <property type="term" value="P:proteolysis"/>
    <property type="evidence" value="ECO:0007669"/>
    <property type="project" value="UniProtKB-KW"/>
</dbReference>
<keyword evidence="6 7" id="KW-0720">Serine protease</keyword>
<dbReference type="SUPFAM" id="SSF50494">
    <property type="entry name" value="Trypsin-like serine proteases"/>
    <property type="match status" value="1"/>
</dbReference>
<dbReference type="Gene3D" id="2.40.10.10">
    <property type="entry name" value="Trypsin-like serine proteases"/>
    <property type="match status" value="1"/>
</dbReference>
<keyword evidence="2 7" id="KW-0031">Aminopeptidase</keyword>
<evidence type="ECO:0000256" key="5">
    <source>
        <dbReference type="ARBA" id="ARBA00022801"/>
    </source>
</evidence>
<comment type="function">
    <text evidence="7">Catalyzes the removal of dipeptides from the N-terminus of oligopeptides.</text>
</comment>
<organism evidence="8 9">
    <name type="scientific">Plebeiibacterium sediminum</name>
    <dbReference type="NCBI Taxonomy" id="2992112"/>
    <lineage>
        <taxon>Bacteria</taxon>
        <taxon>Pseudomonadati</taxon>
        <taxon>Bacteroidota</taxon>
        <taxon>Bacteroidia</taxon>
        <taxon>Marinilabiliales</taxon>
        <taxon>Marinilabiliaceae</taxon>
        <taxon>Plebeiibacterium</taxon>
    </lineage>
</organism>
<keyword evidence="9" id="KW-1185">Reference proteome</keyword>